<dbReference type="Proteomes" id="UP001281410">
    <property type="component" value="Unassembled WGS sequence"/>
</dbReference>
<dbReference type="Gene3D" id="2.40.100.10">
    <property type="entry name" value="Cyclophilin-like"/>
    <property type="match status" value="1"/>
</dbReference>
<sequence length="112" mass="12375">MVNLRVFFGLNIGGHPTGRLVIELFANSTPITVENFWALCTGDKGIGKNEKPLHYKGTTFHRVIPRCMFNGGDFTEGNGLEGKSIYDDIFIDKNFVDKHTGLGILTMANTDP</sequence>
<feature type="domain" description="PPIase cyclophilin-type" evidence="3">
    <location>
        <begin position="7"/>
        <end position="112"/>
    </location>
</feature>
<evidence type="ECO:0000259" key="3">
    <source>
        <dbReference type="PROSITE" id="PS50072"/>
    </source>
</evidence>
<organism evidence="4 5">
    <name type="scientific">Dipteronia sinensis</name>
    <dbReference type="NCBI Taxonomy" id="43782"/>
    <lineage>
        <taxon>Eukaryota</taxon>
        <taxon>Viridiplantae</taxon>
        <taxon>Streptophyta</taxon>
        <taxon>Embryophyta</taxon>
        <taxon>Tracheophyta</taxon>
        <taxon>Spermatophyta</taxon>
        <taxon>Magnoliopsida</taxon>
        <taxon>eudicotyledons</taxon>
        <taxon>Gunneridae</taxon>
        <taxon>Pentapetalae</taxon>
        <taxon>rosids</taxon>
        <taxon>malvids</taxon>
        <taxon>Sapindales</taxon>
        <taxon>Sapindaceae</taxon>
        <taxon>Hippocastanoideae</taxon>
        <taxon>Acereae</taxon>
        <taxon>Dipteronia</taxon>
    </lineage>
</organism>
<dbReference type="EC" id="5.2.1.8" evidence="2"/>
<gene>
    <name evidence="4" type="ORF">Dsin_018242</name>
</gene>
<dbReference type="GO" id="GO:0016018">
    <property type="term" value="F:cyclosporin A binding"/>
    <property type="evidence" value="ECO:0007669"/>
    <property type="project" value="TreeGrafter"/>
</dbReference>
<keyword evidence="5" id="KW-1185">Reference proteome</keyword>
<evidence type="ECO:0000313" key="5">
    <source>
        <dbReference type="Proteomes" id="UP001281410"/>
    </source>
</evidence>
<dbReference type="GO" id="GO:0005737">
    <property type="term" value="C:cytoplasm"/>
    <property type="evidence" value="ECO:0007669"/>
    <property type="project" value="TreeGrafter"/>
</dbReference>
<keyword evidence="2" id="KW-0413">Isomerase</keyword>
<dbReference type="PANTHER" id="PTHR11071:SF561">
    <property type="entry name" value="PEPTIDYL-PROLYL CIS-TRANS ISOMERASE D-RELATED"/>
    <property type="match status" value="1"/>
</dbReference>
<protein>
    <recommendedName>
        <fullName evidence="2">Peptidyl-prolyl cis-trans isomerase</fullName>
        <shortName evidence="2">PPIase</shortName>
        <ecNumber evidence="2">5.2.1.8</ecNumber>
    </recommendedName>
</protein>
<dbReference type="Pfam" id="PF00160">
    <property type="entry name" value="Pro_isomerase"/>
    <property type="match status" value="1"/>
</dbReference>
<dbReference type="PROSITE" id="PS50072">
    <property type="entry name" value="CSA_PPIASE_2"/>
    <property type="match status" value="1"/>
</dbReference>
<comment type="function">
    <text evidence="2">PPIases accelerate the folding of proteins. It catalyzes the cis-trans isomerization of proline imidic peptide bonds in oligopeptides.</text>
</comment>
<comment type="similarity">
    <text evidence="1 2">Belongs to the cyclophilin-type PPIase family.</text>
</comment>
<dbReference type="PANTHER" id="PTHR11071">
    <property type="entry name" value="PEPTIDYL-PROLYL CIS-TRANS ISOMERASE"/>
    <property type="match status" value="1"/>
</dbReference>
<evidence type="ECO:0000313" key="4">
    <source>
        <dbReference type="EMBL" id="KAK3204196.1"/>
    </source>
</evidence>
<name>A0AAE0A6G3_9ROSI</name>
<dbReference type="AlphaFoldDB" id="A0AAE0A6G3"/>
<proteinExistence type="inferred from homology"/>
<dbReference type="SUPFAM" id="SSF50891">
    <property type="entry name" value="Cyclophilin-like"/>
    <property type="match status" value="1"/>
</dbReference>
<evidence type="ECO:0000256" key="1">
    <source>
        <dbReference type="ARBA" id="ARBA00007365"/>
    </source>
</evidence>
<accession>A0AAE0A6G3</accession>
<keyword evidence="2" id="KW-0697">Rotamase</keyword>
<dbReference type="EMBL" id="JANJYJ010000006">
    <property type="protein sequence ID" value="KAK3204196.1"/>
    <property type="molecule type" value="Genomic_DNA"/>
</dbReference>
<dbReference type="InterPro" id="IPR029000">
    <property type="entry name" value="Cyclophilin-like_dom_sf"/>
</dbReference>
<dbReference type="GO" id="GO:0003755">
    <property type="term" value="F:peptidyl-prolyl cis-trans isomerase activity"/>
    <property type="evidence" value="ECO:0007669"/>
    <property type="project" value="UniProtKB-UniRule"/>
</dbReference>
<dbReference type="GO" id="GO:0006457">
    <property type="term" value="P:protein folding"/>
    <property type="evidence" value="ECO:0007669"/>
    <property type="project" value="TreeGrafter"/>
</dbReference>
<dbReference type="PRINTS" id="PR00153">
    <property type="entry name" value="CSAPPISMRASE"/>
</dbReference>
<dbReference type="InterPro" id="IPR002130">
    <property type="entry name" value="Cyclophilin-type_PPIase_dom"/>
</dbReference>
<evidence type="ECO:0000256" key="2">
    <source>
        <dbReference type="RuleBase" id="RU363019"/>
    </source>
</evidence>
<reference evidence="4" key="1">
    <citation type="journal article" date="2023" name="Plant J.">
        <title>Genome sequences and population genomics provide insights into the demographic history, inbreeding, and mutation load of two 'living fossil' tree species of Dipteronia.</title>
        <authorList>
            <person name="Feng Y."/>
            <person name="Comes H.P."/>
            <person name="Chen J."/>
            <person name="Zhu S."/>
            <person name="Lu R."/>
            <person name="Zhang X."/>
            <person name="Li P."/>
            <person name="Qiu J."/>
            <person name="Olsen K.M."/>
            <person name="Qiu Y."/>
        </authorList>
    </citation>
    <scope>NUCLEOTIDE SEQUENCE</scope>
    <source>
        <strain evidence="4">NBL</strain>
    </source>
</reference>
<comment type="catalytic activity">
    <reaction evidence="2">
        <text>[protein]-peptidylproline (omega=180) = [protein]-peptidylproline (omega=0)</text>
        <dbReference type="Rhea" id="RHEA:16237"/>
        <dbReference type="Rhea" id="RHEA-COMP:10747"/>
        <dbReference type="Rhea" id="RHEA-COMP:10748"/>
        <dbReference type="ChEBI" id="CHEBI:83833"/>
        <dbReference type="ChEBI" id="CHEBI:83834"/>
        <dbReference type="EC" id="5.2.1.8"/>
    </reaction>
</comment>
<comment type="caution">
    <text evidence="4">The sequence shown here is derived from an EMBL/GenBank/DDBJ whole genome shotgun (WGS) entry which is preliminary data.</text>
</comment>